<feature type="domain" description="Root UVB sensitive protein C-terminal" evidence="7">
    <location>
        <begin position="352"/>
        <end position="433"/>
    </location>
</feature>
<name>A0A5J5ELW1_9PEZI</name>
<evidence type="ECO:0000313" key="8">
    <source>
        <dbReference type="EMBL" id="KAA8896536.1"/>
    </source>
</evidence>
<evidence type="ECO:0000256" key="2">
    <source>
        <dbReference type="ARBA" id="ARBA00007558"/>
    </source>
</evidence>
<protein>
    <submittedName>
        <fullName evidence="8">Vitamin B6 photo-protection and homoeostasis-domain-containing protein</fullName>
    </submittedName>
</protein>
<dbReference type="Pfam" id="PF04884">
    <property type="entry name" value="UVB_sens_prot"/>
    <property type="match status" value="1"/>
</dbReference>
<keyword evidence="9" id="KW-1185">Reference proteome</keyword>
<dbReference type="Pfam" id="PF24160">
    <property type="entry name" value="UVB_sens_C"/>
    <property type="match status" value="1"/>
</dbReference>
<reference evidence="8 9" key="1">
    <citation type="submission" date="2019-09" db="EMBL/GenBank/DDBJ databases">
        <title>Draft genome of the ectomycorrhizal ascomycete Sphaerosporella brunnea.</title>
        <authorList>
            <consortium name="DOE Joint Genome Institute"/>
            <person name="Benucci G.M."/>
            <person name="Marozzi G."/>
            <person name="Antonielli L."/>
            <person name="Sanchez S."/>
            <person name="Marco P."/>
            <person name="Wang X."/>
            <person name="Falini L.B."/>
            <person name="Barry K."/>
            <person name="Haridas S."/>
            <person name="Lipzen A."/>
            <person name="Labutti K."/>
            <person name="Grigoriev I.V."/>
            <person name="Murat C."/>
            <person name="Martin F."/>
            <person name="Albertini E."/>
            <person name="Donnini D."/>
            <person name="Bonito G."/>
        </authorList>
    </citation>
    <scope>NUCLEOTIDE SEQUENCE [LARGE SCALE GENOMIC DNA]</scope>
    <source>
        <strain evidence="8 9">Sb_GMNB300</strain>
    </source>
</reference>
<dbReference type="PANTHER" id="PTHR12770">
    <property type="entry name" value="RUS1 FAMILY PROTEIN C16ORF58"/>
    <property type="match status" value="1"/>
</dbReference>
<comment type="similarity">
    <text evidence="2">Belongs to the RUS1 family.</text>
</comment>
<dbReference type="OrthoDB" id="364779at2759"/>
<gene>
    <name evidence="8" type="ORF">FN846DRAFT_900265</name>
</gene>
<dbReference type="GO" id="GO:0016020">
    <property type="term" value="C:membrane"/>
    <property type="evidence" value="ECO:0007669"/>
    <property type="project" value="UniProtKB-SubCell"/>
</dbReference>
<dbReference type="InterPro" id="IPR055412">
    <property type="entry name" value="UVB_sens_C"/>
</dbReference>
<dbReference type="PANTHER" id="PTHR12770:SF31">
    <property type="entry name" value="RUS FAMILY MEMBER 1"/>
    <property type="match status" value="1"/>
</dbReference>
<keyword evidence="3" id="KW-0812">Transmembrane</keyword>
<accession>A0A5J5ELW1</accession>
<evidence type="ECO:0000259" key="7">
    <source>
        <dbReference type="Pfam" id="PF24160"/>
    </source>
</evidence>
<proteinExistence type="inferred from homology"/>
<keyword evidence="4" id="KW-1133">Transmembrane helix</keyword>
<dbReference type="InParanoid" id="A0A5J5ELW1"/>
<comment type="subcellular location">
    <subcellularLocation>
        <location evidence="1">Membrane</location>
    </subcellularLocation>
</comment>
<evidence type="ECO:0000259" key="6">
    <source>
        <dbReference type="Pfam" id="PF04884"/>
    </source>
</evidence>
<feature type="domain" description="Protein root UVB sensitive/RUS" evidence="6">
    <location>
        <begin position="35"/>
        <end position="266"/>
    </location>
</feature>
<keyword evidence="5" id="KW-0472">Membrane</keyword>
<dbReference type="AlphaFoldDB" id="A0A5J5ELW1"/>
<sequence>MSVEHQATMVERDESGNVVATYGHPLPRSGVSATREASSLLQRLISIFLPAGFPASVTEDYDSLQAFSSSIAGLLTSRAVLQGACRDANASATNALLLTILQDSVGRIATILFAYKFGPALEAECKKYRFMADIFNDSAMIMDCLSPVFPRVVRIPLLCLSGSLRALCGVAGGASKASLSVHFAKTGNVGELNAKDSSQETVISLLGMLAGSFVVSHITSPVATWIALVSLLAVHLATNYKAVRCVAMRTLNRQRTNIVFSWYQETGRVLTPKDVCLRERVLETGGILRWGDNSVLGFADVGVQFATVLTSLDQDINHQGSGSRIKDLANIFRMQKYILWPTSGKAQGSLPTVLICLKAGATAKDQVKAWSHALIVAKEFTTREAQVKEKRGHGGYYEKLGIVQTTMEEMDRIFPKITERLVEMGWDVETACIETSSGFRITAREPVMR</sequence>
<evidence type="ECO:0000256" key="4">
    <source>
        <dbReference type="ARBA" id="ARBA00022989"/>
    </source>
</evidence>
<evidence type="ECO:0000256" key="3">
    <source>
        <dbReference type="ARBA" id="ARBA00022692"/>
    </source>
</evidence>
<dbReference type="InterPro" id="IPR006968">
    <property type="entry name" value="RUS_fam"/>
</dbReference>
<organism evidence="8 9">
    <name type="scientific">Sphaerosporella brunnea</name>
    <dbReference type="NCBI Taxonomy" id="1250544"/>
    <lineage>
        <taxon>Eukaryota</taxon>
        <taxon>Fungi</taxon>
        <taxon>Dikarya</taxon>
        <taxon>Ascomycota</taxon>
        <taxon>Pezizomycotina</taxon>
        <taxon>Pezizomycetes</taxon>
        <taxon>Pezizales</taxon>
        <taxon>Pyronemataceae</taxon>
        <taxon>Sphaerosporella</taxon>
    </lineage>
</organism>
<dbReference type="InterPro" id="IPR054549">
    <property type="entry name" value="UVB_sens_RUS_dom"/>
</dbReference>
<evidence type="ECO:0000256" key="5">
    <source>
        <dbReference type="ARBA" id="ARBA00023136"/>
    </source>
</evidence>
<dbReference type="EMBL" id="VXIS01000210">
    <property type="protein sequence ID" value="KAA8896536.1"/>
    <property type="molecule type" value="Genomic_DNA"/>
</dbReference>
<evidence type="ECO:0000313" key="9">
    <source>
        <dbReference type="Proteomes" id="UP000326924"/>
    </source>
</evidence>
<evidence type="ECO:0000256" key="1">
    <source>
        <dbReference type="ARBA" id="ARBA00004370"/>
    </source>
</evidence>
<dbReference type="Proteomes" id="UP000326924">
    <property type="component" value="Unassembled WGS sequence"/>
</dbReference>
<comment type="caution">
    <text evidence="8">The sequence shown here is derived from an EMBL/GenBank/DDBJ whole genome shotgun (WGS) entry which is preliminary data.</text>
</comment>